<dbReference type="InterPro" id="IPR024788">
    <property type="entry name" value="Malectin-like_Carb-bd_dom"/>
</dbReference>
<reference evidence="14" key="1">
    <citation type="submission" date="2021-01" db="EMBL/GenBank/DDBJ databases">
        <authorList>
            <person name="Bezrukov I."/>
        </authorList>
    </citation>
    <scope>NUCLEOTIDE SEQUENCE</scope>
</reference>
<dbReference type="Proteomes" id="UP000682877">
    <property type="component" value="Chromosome 5"/>
</dbReference>
<dbReference type="CDD" id="cd06472">
    <property type="entry name" value="ACD_ScHsp26_like"/>
    <property type="match status" value="1"/>
</dbReference>
<dbReference type="InterPro" id="IPR008978">
    <property type="entry name" value="HSP20-like_chaperone"/>
</dbReference>
<dbReference type="PROSITE" id="PS01031">
    <property type="entry name" value="SHSP"/>
    <property type="match status" value="1"/>
</dbReference>
<evidence type="ECO:0000256" key="11">
    <source>
        <dbReference type="SAM" id="MobiDB-lite"/>
    </source>
</evidence>
<keyword evidence="5" id="KW-0732">Signal</keyword>
<dbReference type="Pfam" id="PF12819">
    <property type="entry name" value="Malectin_like"/>
    <property type="match status" value="1"/>
</dbReference>
<dbReference type="Gene3D" id="2.60.120.430">
    <property type="entry name" value="Galactose-binding lectin"/>
    <property type="match status" value="1"/>
</dbReference>
<gene>
    <name evidence="14" type="ORF">AARE701A_LOCUS12693</name>
</gene>
<dbReference type="PANTHER" id="PTHR11527">
    <property type="entry name" value="HEAT-SHOCK PROTEIN 20 FAMILY MEMBER"/>
    <property type="match status" value="1"/>
</dbReference>
<evidence type="ECO:0000256" key="4">
    <source>
        <dbReference type="ARBA" id="ARBA00022692"/>
    </source>
</evidence>
<accession>A0A8S2ADA4</accession>
<evidence type="ECO:0000256" key="6">
    <source>
        <dbReference type="ARBA" id="ARBA00022989"/>
    </source>
</evidence>
<dbReference type="SUPFAM" id="SSF49764">
    <property type="entry name" value="HSP20-like chaperones"/>
    <property type="match status" value="1"/>
</dbReference>
<dbReference type="GO" id="GO:0006950">
    <property type="term" value="P:response to stress"/>
    <property type="evidence" value="ECO:0007669"/>
    <property type="project" value="UniProtKB-ARBA"/>
</dbReference>
<protein>
    <recommendedName>
        <fullName evidence="13">SHSP domain-containing protein</fullName>
    </recommendedName>
</protein>
<feature type="domain" description="SHSP" evidence="13">
    <location>
        <begin position="43"/>
        <end position="158"/>
    </location>
</feature>
<feature type="compositionally biased region" description="Polar residues" evidence="11">
    <location>
        <begin position="519"/>
        <end position="529"/>
    </location>
</feature>
<keyword evidence="8 12" id="KW-0472">Membrane</keyword>
<dbReference type="AlphaFoldDB" id="A0A8S2ADA4"/>
<organism evidence="14 15">
    <name type="scientific">Arabidopsis arenosa</name>
    <name type="common">Sand rock-cress</name>
    <name type="synonym">Cardaminopsis arenosa</name>
    <dbReference type="NCBI Taxonomy" id="38785"/>
    <lineage>
        <taxon>Eukaryota</taxon>
        <taxon>Viridiplantae</taxon>
        <taxon>Streptophyta</taxon>
        <taxon>Embryophyta</taxon>
        <taxon>Tracheophyta</taxon>
        <taxon>Spermatophyta</taxon>
        <taxon>Magnoliopsida</taxon>
        <taxon>eudicotyledons</taxon>
        <taxon>Gunneridae</taxon>
        <taxon>Pentapetalae</taxon>
        <taxon>rosids</taxon>
        <taxon>malvids</taxon>
        <taxon>Brassicales</taxon>
        <taxon>Brassicaceae</taxon>
        <taxon>Camelineae</taxon>
        <taxon>Arabidopsis</taxon>
    </lineage>
</organism>
<evidence type="ECO:0000313" key="15">
    <source>
        <dbReference type="Proteomes" id="UP000682877"/>
    </source>
</evidence>
<dbReference type="EMBL" id="LR999455">
    <property type="protein sequence ID" value="CAE6075294.1"/>
    <property type="molecule type" value="Genomic_DNA"/>
</dbReference>
<feature type="transmembrane region" description="Helical" evidence="12">
    <location>
        <begin position="536"/>
        <end position="559"/>
    </location>
</feature>
<evidence type="ECO:0000256" key="9">
    <source>
        <dbReference type="PROSITE-ProRule" id="PRU00285"/>
    </source>
</evidence>
<evidence type="ECO:0000313" key="14">
    <source>
        <dbReference type="EMBL" id="CAE6075294.1"/>
    </source>
</evidence>
<evidence type="ECO:0000256" key="1">
    <source>
        <dbReference type="ARBA" id="ARBA00004167"/>
    </source>
</evidence>
<comment type="similarity">
    <text evidence="9 10">Belongs to the small heat shock protein (HSP20) family.</text>
</comment>
<sequence>MSLIPSFFGGRRTNVFDPFSLDVWDPFEGFLTPSGLANAPAKDVAAFTNAKVDWRETPEAHVFKADVPGLKKEEVKVEVEDGNILQISGERSSENEEKSDKWHRVERSSGKFVRRFRLPENAKVEEVKASMENGVLSVTVPNVPESKPEAKSIDISGVNIDCGTSLPGVDNNNIKWLGDKDFITSGESATVSSTTVEKSLTTLRYFPTGDSNCYSNIPVKKGGKVLVRTMFYYGNYDGKSSTPSFNVVFEGKHRGTVSISSAFEPYLLELIFSPASGETSVCFVRTSPSSNPFVSSIEVSDLDDGMYNELGPGEGLFYQQRRAYGATEFLRSDLHGRFWLPSDINILVTGLPSTAVSIDTSGASNKPPESVLRNSWTGEGLSLVDPTLPLEGVPVYLAMYFSEPLQSSLRSFNIFFGGKQVGKSPVVPVFGKVTQVVVRDVVASSSTPLTFWSTASALLPPMINAAELYVISKGTSEGAGGGGSGSGSGSGGSGGGGSGSSGSGSGSGGTSKGGTGGSNEVSPDGSTKGKSSKLPIILGVVSAIAFVLFAYVFIAIILANRRKVRLQALAMPTSTVANMETGASTLSTQQMDNDSNQPTNEIDMGEIDDLIGMNQYVAQ</sequence>
<evidence type="ECO:0000256" key="3">
    <source>
        <dbReference type="ARBA" id="ARBA00022490"/>
    </source>
</evidence>
<feature type="region of interest" description="Disordered" evidence="11">
    <location>
        <begin position="480"/>
        <end position="531"/>
    </location>
</feature>
<dbReference type="InterPro" id="IPR002068">
    <property type="entry name" value="A-crystallin/Hsp20_dom"/>
</dbReference>
<evidence type="ECO:0000256" key="7">
    <source>
        <dbReference type="ARBA" id="ARBA00023016"/>
    </source>
</evidence>
<feature type="compositionally biased region" description="Gly residues" evidence="11">
    <location>
        <begin position="480"/>
        <end position="517"/>
    </location>
</feature>
<evidence type="ECO:0000256" key="12">
    <source>
        <dbReference type="SAM" id="Phobius"/>
    </source>
</evidence>
<comment type="subcellular location">
    <subcellularLocation>
        <location evidence="2">Cytoplasm</location>
    </subcellularLocation>
    <subcellularLocation>
        <location evidence="1">Membrane</location>
        <topology evidence="1">Single-pass membrane protein</topology>
    </subcellularLocation>
</comment>
<evidence type="ECO:0000256" key="10">
    <source>
        <dbReference type="RuleBase" id="RU003616"/>
    </source>
</evidence>
<dbReference type="GO" id="GO:0016020">
    <property type="term" value="C:membrane"/>
    <property type="evidence" value="ECO:0007669"/>
    <property type="project" value="UniProtKB-SubCell"/>
</dbReference>
<dbReference type="InterPro" id="IPR031107">
    <property type="entry name" value="Small_HSP"/>
</dbReference>
<name>A0A8S2ADA4_ARAAE</name>
<evidence type="ECO:0000259" key="13">
    <source>
        <dbReference type="PROSITE" id="PS01031"/>
    </source>
</evidence>
<keyword evidence="6 12" id="KW-1133">Transmembrane helix</keyword>
<evidence type="ECO:0000256" key="8">
    <source>
        <dbReference type="ARBA" id="ARBA00023136"/>
    </source>
</evidence>
<keyword evidence="7" id="KW-0346">Stress response</keyword>
<keyword evidence="4 12" id="KW-0812">Transmembrane</keyword>
<dbReference type="GO" id="GO:0005737">
    <property type="term" value="C:cytoplasm"/>
    <property type="evidence" value="ECO:0007669"/>
    <property type="project" value="UniProtKB-SubCell"/>
</dbReference>
<evidence type="ECO:0000256" key="5">
    <source>
        <dbReference type="ARBA" id="ARBA00022729"/>
    </source>
</evidence>
<proteinExistence type="inferred from homology"/>
<keyword evidence="3" id="KW-0963">Cytoplasm</keyword>
<dbReference type="Pfam" id="PF00011">
    <property type="entry name" value="HSP20"/>
    <property type="match status" value="1"/>
</dbReference>
<keyword evidence="15" id="KW-1185">Reference proteome</keyword>
<dbReference type="Gene3D" id="2.60.40.790">
    <property type="match status" value="1"/>
</dbReference>
<evidence type="ECO:0000256" key="2">
    <source>
        <dbReference type="ARBA" id="ARBA00004496"/>
    </source>
</evidence>
<dbReference type="FunFam" id="2.60.40.790:FF:000009">
    <property type="entry name" value="17.6 kDa class I heat shock protein-like"/>
    <property type="match status" value="1"/>
</dbReference>